<evidence type="ECO:0000256" key="1">
    <source>
        <dbReference type="SAM" id="MobiDB-lite"/>
    </source>
</evidence>
<comment type="caution">
    <text evidence="2">The sequence shown here is derived from an EMBL/GenBank/DDBJ whole genome shotgun (WGS) entry which is preliminary data.</text>
</comment>
<feature type="compositionally biased region" description="Basic and acidic residues" evidence="1">
    <location>
        <begin position="55"/>
        <end position="67"/>
    </location>
</feature>
<accession>A0A0A2K9Y2</accession>
<proteinExistence type="predicted"/>
<feature type="compositionally biased region" description="Pro residues" evidence="1">
    <location>
        <begin position="152"/>
        <end position="162"/>
    </location>
</feature>
<keyword evidence="3" id="KW-1185">Reference proteome</keyword>
<organism evidence="2 3">
    <name type="scientific">Penicillium expansum</name>
    <name type="common">Blue mold rot fungus</name>
    <dbReference type="NCBI Taxonomy" id="27334"/>
    <lineage>
        <taxon>Eukaryota</taxon>
        <taxon>Fungi</taxon>
        <taxon>Dikarya</taxon>
        <taxon>Ascomycota</taxon>
        <taxon>Pezizomycotina</taxon>
        <taxon>Eurotiomycetes</taxon>
        <taxon>Eurotiomycetidae</taxon>
        <taxon>Eurotiales</taxon>
        <taxon>Aspergillaceae</taxon>
        <taxon>Penicillium</taxon>
    </lineage>
</organism>
<dbReference type="Proteomes" id="UP000030143">
    <property type="component" value="Unassembled WGS sequence"/>
</dbReference>
<dbReference type="HOGENOM" id="CLU_1579054_0_0_1"/>
<dbReference type="GeneID" id="27682914"/>
<dbReference type="AlphaFoldDB" id="A0A0A2K9Y2"/>
<feature type="compositionally biased region" description="Polar residues" evidence="1">
    <location>
        <begin position="87"/>
        <end position="96"/>
    </location>
</feature>
<evidence type="ECO:0000313" key="3">
    <source>
        <dbReference type="Proteomes" id="UP000030143"/>
    </source>
</evidence>
<sequence length="169" mass="19105">MDGVVYEQSLEALLQWLHLGFVQFDPPPMASRLARERKEKGERKKKLKLLTTAFDLDRRSASPRERQAPPSPGERSPPRREEEESRAPQTPVNNNPGFPHTPAPLPPTGSRSRKLPGCYLPPAPSTRFPGLPTMARWTIFPRGRLDSTGPAPQYPPRPPPPWTRYVTQE</sequence>
<dbReference type="VEuPathDB" id="FungiDB:PEXP_016820"/>
<reference evidence="2 3" key="1">
    <citation type="journal article" date="2015" name="Mol. Plant Microbe Interact.">
        <title>Genome, transcriptome, and functional analyses of Penicillium expansum provide new insights into secondary metabolism and pathogenicity.</title>
        <authorList>
            <person name="Ballester A.R."/>
            <person name="Marcet-Houben M."/>
            <person name="Levin E."/>
            <person name="Sela N."/>
            <person name="Selma-Lazaro C."/>
            <person name="Carmona L."/>
            <person name="Wisniewski M."/>
            <person name="Droby S."/>
            <person name="Gonzalez-Candelas L."/>
            <person name="Gabaldon T."/>
        </authorList>
    </citation>
    <scope>NUCLEOTIDE SEQUENCE [LARGE SCALE GENOMIC DNA]</scope>
    <source>
        <strain evidence="2 3">MD-8</strain>
    </source>
</reference>
<dbReference type="RefSeq" id="XP_016602042.1">
    <property type="nucleotide sequence ID" value="XM_016747494.1"/>
</dbReference>
<dbReference type="EMBL" id="JQFZ01000050">
    <property type="protein sequence ID" value="KGO61150.1"/>
    <property type="molecule type" value="Genomic_DNA"/>
</dbReference>
<feature type="compositionally biased region" description="Basic and acidic residues" evidence="1">
    <location>
        <begin position="76"/>
        <end position="86"/>
    </location>
</feature>
<evidence type="ECO:0000313" key="2">
    <source>
        <dbReference type="EMBL" id="KGO61150.1"/>
    </source>
</evidence>
<feature type="region of interest" description="Disordered" evidence="1">
    <location>
        <begin position="34"/>
        <end position="169"/>
    </location>
</feature>
<name>A0A0A2K9Y2_PENEN</name>
<gene>
    <name evidence="2" type="ORF">PEX2_102240</name>
</gene>
<protein>
    <submittedName>
        <fullName evidence="2">Uncharacterized protein</fullName>
    </submittedName>
</protein>